<accession>A0A378KY45</accession>
<protein>
    <submittedName>
        <fullName evidence="3">Transmembrane protein</fullName>
    </submittedName>
</protein>
<dbReference type="EMBL" id="UGOW01000001">
    <property type="protein sequence ID" value="STY19455.1"/>
    <property type="molecule type" value="Genomic_DNA"/>
</dbReference>
<evidence type="ECO:0000256" key="1">
    <source>
        <dbReference type="SAM" id="SignalP"/>
    </source>
</evidence>
<evidence type="ECO:0000313" key="5">
    <source>
        <dbReference type="Proteomes" id="UP000254230"/>
    </source>
</evidence>
<dbReference type="AlphaFoldDB" id="A0A378KY45"/>
<feature type="chain" id="PRO_5016797351" evidence="1">
    <location>
        <begin position="25"/>
        <end position="152"/>
    </location>
</feature>
<reference evidence="2 4" key="1">
    <citation type="submission" date="2015-11" db="EMBL/GenBank/DDBJ databases">
        <title>Genomic analysis of 38 Legionella species identifies large and diverse effector repertoires.</title>
        <authorList>
            <person name="Burstein D."/>
            <person name="Amaro F."/>
            <person name="Zusman T."/>
            <person name="Lifshitz Z."/>
            <person name="Cohen O."/>
            <person name="Gilbert J.A."/>
            <person name="Pupko T."/>
            <person name="Shuman H.A."/>
            <person name="Segal G."/>
        </authorList>
    </citation>
    <scope>NUCLEOTIDE SEQUENCE [LARGE SCALE GENOMIC DNA]</scope>
    <source>
        <strain evidence="2 4">ATCC 49507</strain>
    </source>
</reference>
<keyword evidence="3" id="KW-0812">Transmembrane</keyword>
<proteinExistence type="predicted"/>
<name>A0A378KY45_9GAMM</name>
<gene>
    <name evidence="2" type="ORF">Lqua_2757</name>
    <name evidence="3" type="ORF">NCTC12376_03294</name>
</gene>
<dbReference type="Proteomes" id="UP000054639">
    <property type="component" value="Unassembled WGS sequence"/>
</dbReference>
<evidence type="ECO:0000313" key="2">
    <source>
        <dbReference type="EMBL" id="KTD44922.1"/>
    </source>
</evidence>
<dbReference type="Proteomes" id="UP000254230">
    <property type="component" value="Unassembled WGS sequence"/>
</dbReference>
<dbReference type="EMBL" id="LNYR01000038">
    <property type="protein sequence ID" value="KTD44922.1"/>
    <property type="molecule type" value="Genomic_DNA"/>
</dbReference>
<evidence type="ECO:0000313" key="4">
    <source>
        <dbReference type="Proteomes" id="UP000054639"/>
    </source>
</evidence>
<sequence length="152" mass="16342">MNLFRFKRVIILMLASLTFGVLHASEPNNSNEQAQLSIQAVIAPSNPGSGLVSCRNTLANCLVTMTFTNPNTGYVNILNYSKIDALNVMATLPADWNGDVVQTSICEVLKAGESCSLIFELSSSASSPHSLRTIPVKGSNTTTIFFDMIVTP</sequence>
<keyword evidence="3" id="KW-0472">Membrane</keyword>
<keyword evidence="1" id="KW-0732">Signal</keyword>
<feature type="signal peptide" evidence="1">
    <location>
        <begin position="1"/>
        <end position="24"/>
    </location>
</feature>
<evidence type="ECO:0000313" key="3">
    <source>
        <dbReference type="EMBL" id="STY19455.1"/>
    </source>
</evidence>
<keyword evidence="4" id="KW-1185">Reference proteome</keyword>
<organism evidence="3 5">
    <name type="scientific">Legionella quateirensis</name>
    <dbReference type="NCBI Taxonomy" id="45072"/>
    <lineage>
        <taxon>Bacteria</taxon>
        <taxon>Pseudomonadati</taxon>
        <taxon>Pseudomonadota</taxon>
        <taxon>Gammaproteobacteria</taxon>
        <taxon>Legionellales</taxon>
        <taxon>Legionellaceae</taxon>
        <taxon>Legionella</taxon>
    </lineage>
</organism>
<dbReference type="RefSeq" id="WP_058474883.1">
    <property type="nucleotide sequence ID" value="NZ_CAAAIL010000002.1"/>
</dbReference>
<reference evidence="3 5" key="2">
    <citation type="submission" date="2018-06" db="EMBL/GenBank/DDBJ databases">
        <authorList>
            <consortium name="Pathogen Informatics"/>
            <person name="Doyle S."/>
        </authorList>
    </citation>
    <scope>NUCLEOTIDE SEQUENCE [LARGE SCALE GENOMIC DNA]</scope>
    <source>
        <strain evidence="3 5">NCTC12376</strain>
    </source>
</reference>